<keyword evidence="2" id="KW-0732">Signal</keyword>
<name>A0AA39IPI7_9BILA</name>
<evidence type="ECO:0000256" key="2">
    <source>
        <dbReference type="SAM" id="SignalP"/>
    </source>
</evidence>
<feature type="transmembrane region" description="Helical" evidence="1">
    <location>
        <begin position="53"/>
        <end position="74"/>
    </location>
</feature>
<keyword evidence="1" id="KW-1133">Transmembrane helix</keyword>
<accession>A0AA39IPI7</accession>
<comment type="caution">
    <text evidence="3">The sequence shown here is derived from an EMBL/GenBank/DDBJ whole genome shotgun (WGS) entry which is preliminary data.</text>
</comment>
<keyword evidence="4" id="KW-1185">Reference proteome</keyword>
<feature type="signal peptide" evidence="2">
    <location>
        <begin position="1"/>
        <end position="23"/>
    </location>
</feature>
<evidence type="ECO:0000256" key="1">
    <source>
        <dbReference type="SAM" id="Phobius"/>
    </source>
</evidence>
<dbReference type="EMBL" id="JAUCMV010000001">
    <property type="protein sequence ID" value="KAK0426834.1"/>
    <property type="molecule type" value="Genomic_DNA"/>
</dbReference>
<evidence type="ECO:0000313" key="3">
    <source>
        <dbReference type="EMBL" id="KAK0426834.1"/>
    </source>
</evidence>
<feature type="chain" id="PRO_5041368442" evidence="2">
    <location>
        <begin position="24"/>
        <end position="111"/>
    </location>
</feature>
<evidence type="ECO:0000313" key="4">
    <source>
        <dbReference type="Proteomes" id="UP001175271"/>
    </source>
</evidence>
<organism evidence="3 4">
    <name type="scientific">Steinernema hermaphroditum</name>
    <dbReference type="NCBI Taxonomy" id="289476"/>
    <lineage>
        <taxon>Eukaryota</taxon>
        <taxon>Metazoa</taxon>
        <taxon>Ecdysozoa</taxon>
        <taxon>Nematoda</taxon>
        <taxon>Chromadorea</taxon>
        <taxon>Rhabditida</taxon>
        <taxon>Tylenchina</taxon>
        <taxon>Panagrolaimomorpha</taxon>
        <taxon>Strongyloidoidea</taxon>
        <taxon>Steinernematidae</taxon>
        <taxon>Steinernema</taxon>
    </lineage>
</organism>
<reference evidence="3" key="1">
    <citation type="submission" date="2023-06" db="EMBL/GenBank/DDBJ databases">
        <title>Genomic analysis of the entomopathogenic nematode Steinernema hermaphroditum.</title>
        <authorList>
            <person name="Schwarz E.M."/>
            <person name="Heppert J.K."/>
            <person name="Baniya A."/>
            <person name="Schwartz H.T."/>
            <person name="Tan C.-H."/>
            <person name="Antoshechkin I."/>
            <person name="Sternberg P.W."/>
            <person name="Goodrich-Blair H."/>
            <person name="Dillman A.R."/>
        </authorList>
    </citation>
    <scope>NUCLEOTIDE SEQUENCE</scope>
    <source>
        <strain evidence="3">PS9179</strain>
        <tissue evidence="3">Whole animal</tissue>
    </source>
</reference>
<dbReference type="Proteomes" id="UP001175271">
    <property type="component" value="Unassembled WGS sequence"/>
</dbReference>
<keyword evidence="1" id="KW-0812">Transmembrane</keyword>
<keyword evidence="1" id="KW-0472">Membrane</keyword>
<dbReference type="AlphaFoldDB" id="A0AA39IPI7"/>
<protein>
    <submittedName>
        <fullName evidence="3">Uncharacterized protein</fullName>
    </submittedName>
</protein>
<sequence length="111" mass="11527">MRTLAALLLLLLVVVCIIGSSNAACGPLGSIAGGVPCRRYVEAVSERRSACNLGGILGGCLHFVLFVFLLVAFVSDFIAADDDPCGPLGGILGGLCVNFKQAIVPTEVRHR</sequence>
<gene>
    <name evidence="3" type="ORF">QR680_009922</name>
</gene>
<proteinExistence type="predicted"/>